<dbReference type="Gene3D" id="3.40.190.10">
    <property type="entry name" value="Periplasmic binding protein-like II"/>
    <property type="match status" value="1"/>
</dbReference>
<comment type="similarity">
    <text evidence="1">Belongs to the UPF0065 (bug) family.</text>
</comment>
<reference evidence="3 4" key="1">
    <citation type="submission" date="2018-01" db="EMBL/GenBank/DDBJ databases">
        <title>The draft genome of an aniline degradation strain ANB-1.</title>
        <authorList>
            <person name="Zhang L."/>
            <person name="Jiang J."/>
        </authorList>
    </citation>
    <scope>NUCLEOTIDE SEQUENCE [LARGE SCALE GENOMIC DNA]</scope>
    <source>
        <strain evidence="3 4">ANB-1</strain>
    </source>
</reference>
<evidence type="ECO:0000256" key="2">
    <source>
        <dbReference type="SAM" id="SignalP"/>
    </source>
</evidence>
<keyword evidence="2" id="KW-0732">Signal</keyword>
<feature type="signal peptide" evidence="2">
    <location>
        <begin position="1"/>
        <end position="21"/>
    </location>
</feature>
<dbReference type="Gene3D" id="3.40.190.150">
    <property type="entry name" value="Bordetella uptake gene, domain 1"/>
    <property type="match status" value="1"/>
</dbReference>
<dbReference type="EMBL" id="POQS01000003">
    <property type="protein sequence ID" value="PND33336.1"/>
    <property type="molecule type" value="Genomic_DNA"/>
</dbReference>
<evidence type="ECO:0000313" key="3">
    <source>
        <dbReference type="EMBL" id="PND33336.1"/>
    </source>
</evidence>
<dbReference type="SUPFAM" id="SSF53850">
    <property type="entry name" value="Periplasmic binding protein-like II"/>
    <property type="match status" value="1"/>
</dbReference>
<keyword evidence="4" id="KW-1185">Reference proteome</keyword>
<comment type="caution">
    <text evidence="3">The sequence shown here is derived from an EMBL/GenBank/DDBJ whole genome shotgun (WGS) entry which is preliminary data.</text>
</comment>
<feature type="chain" id="PRO_5014854066" evidence="2">
    <location>
        <begin position="22"/>
        <end position="324"/>
    </location>
</feature>
<organism evidence="3 4">
    <name type="scientific">Achromobacter pulmonis</name>
    <dbReference type="NCBI Taxonomy" id="1389932"/>
    <lineage>
        <taxon>Bacteria</taxon>
        <taxon>Pseudomonadati</taxon>
        <taxon>Pseudomonadota</taxon>
        <taxon>Betaproteobacteria</taxon>
        <taxon>Burkholderiales</taxon>
        <taxon>Alcaligenaceae</taxon>
        <taxon>Achromobacter</taxon>
    </lineage>
</organism>
<dbReference type="Proteomes" id="UP000235994">
    <property type="component" value="Unassembled WGS sequence"/>
</dbReference>
<dbReference type="PIRSF" id="PIRSF017082">
    <property type="entry name" value="YflP"/>
    <property type="match status" value="1"/>
</dbReference>
<gene>
    <name evidence="3" type="ORF">C1I89_12635</name>
</gene>
<accession>A0A2N8KIR5</accession>
<protein>
    <submittedName>
        <fullName evidence="3">ABC transporter substrate-binding protein</fullName>
    </submittedName>
</protein>
<dbReference type="RefSeq" id="WP_102773126.1">
    <property type="nucleotide sequence ID" value="NZ_POQS01000003.1"/>
</dbReference>
<dbReference type="Pfam" id="PF03401">
    <property type="entry name" value="TctC"/>
    <property type="match status" value="1"/>
</dbReference>
<proteinExistence type="inferred from homology"/>
<dbReference type="CDD" id="cd07012">
    <property type="entry name" value="PBP2_Bug_TTT"/>
    <property type="match status" value="1"/>
</dbReference>
<dbReference type="PANTHER" id="PTHR42928:SF5">
    <property type="entry name" value="BLR1237 PROTEIN"/>
    <property type="match status" value="1"/>
</dbReference>
<name>A0A2N8KIR5_9BURK</name>
<sequence length="324" mass="34490">MNRRHVLKLLVASALAGPACAAAQSAYPDRLIKWVVPYPAGGGTDNLARALAESMRPKLGQQLMIDNRPGASTNIGADLVARSKPDGYTIMSADNALLFFNEHLFKKLAFSPENDFTYVGAIGRFPLLLVVHPDFPARSLAEFLAYVRANPGKVDFASVSNGSPHHLAMELFKSRTGTDLTHVAFAGAAPAIQSLLGNHVPVMFLDLASGISYIKSGRVRALAIGTAQRSAAVPDVPTLAEQGVSDVEVFALQGVLGPAGMPAEVVALVNRQLNAALADPNVLQRFSDFGFEPLPSTPEKFKALARAESLKWGAVIRQANIVLD</sequence>
<dbReference type="InterPro" id="IPR005064">
    <property type="entry name" value="BUG"/>
</dbReference>
<evidence type="ECO:0000313" key="4">
    <source>
        <dbReference type="Proteomes" id="UP000235994"/>
    </source>
</evidence>
<dbReference type="AlphaFoldDB" id="A0A2N8KIR5"/>
<evidence type="ECO:0000256" key="1">
    <source>
        <dbReference type="ARBA" id="ARBA00006987"/>
    </source>
</evidence>
<dbReference type="InterPro" id="IPR042100">
    <property type="entry name" value="Bug_dom1"/>
</dbReference>
<dbReference type="PANTHER" id="PTHR42928">
    <property type="entry name" value="TRICARBOXYLATE-BINDING PROTEIN"/>
    <property type="match status" value="1"/>
</dbReference>